<dbReference type="Pfam" id="PF24719">
    <property type="entry name" value="Imm33-like"/>
    <property type="match status" value="1"/>
</dbReference>
<sequence>MGFFSRNKTLKIRNIEFQSDNDYHYSKGLQSSIHKEIKIAKTNLTLEELKPILQYLVEFIQDEKPAIKNGEKITCFSWSILFHEVADFFEILEVIPEQQGFGEGLNRTLHILKQQLSVCNQLKAEPDFPQFDQIVTIDPLIKTGLQANLFRWKGDYPDSGWVAMTEKFNEETMSFEGMTVGQLMTLRPEIVQFMALPIGFKIIWQGNNANIGFDKNMIDN</sequence>
<reference evidence="3" key="1">
    <citation type="submission" date="2016-11" db="EMBL/GenBank/DDBJ databases">
        <authorList>
            <person name="Varghese N."/>
            <person name="Submissions S."/>
        </authorList>
    </citation>
    <scope>NUCLEOTIDE SEQUENCE [LARGE SCALE GENOMIC DNA]</scope>
    <source>
        <strain evidence="3">YR203</strain>
    </source>
</reference>
<accession>A0A1M5KDW8</accession>
<feature type="domain" description="Imm33-like" evidence="1">
    <location>
        <begin position="114"/>
        <end position="208"/>
    </location>
</feature>
<dbReference type="InterPro" id="IPR056509">
    <property type="entry name" value="Imm33-like"/>
</dbReference>
<dbReference type="RefSeq" id="WP_073175289.1">
    <property type="nucleotide sequence ID" value="NZ_FQVE01000006.1"/>
</dbReference>
<proteinExistence type="predicted"/>
<dbReference type="AlphaFoldDB" id="A0A1M5KDW8"/>
<organism evidence="2 3">
    <name type="scientific">Chryseobacterium vrystaatense</name>
    <dbReference type="NCBI Taxonomy" id="307480"/>
    <lineage>
        <taxon>Bacteria</taxon>
        <taxon>Pseudomonadati</taxon>
        <taxon>Bacteroidota</taxon>
        <taxon>Flavobacteriia</taxon>
        <taxon>Flavobacteriales</taxon>
        <taxon>Weeksellaceae</taxon>
        <taxon>Chryseobacterium group</taxon>
        <taxon>Chryseobacterium</taxon>
    </lineage>
</organism>
<evidence type="ECO:0000259" key="1">
    <source>
        <dbReference type="Pfam" id="PF24719"/>
    </source>
</evidence>
<name>A0A1M5KDW8_9FLAO</name>
<dbReference type="EMBL" id="FQVE01000006">
    <property type="protein sequence ID" value="SHG51036.1"/>
    <property type="molecule type" value="Genomic_DNA"/>
</dbReference>
<evidence type="ECO:0000313" key="2">
    <source>
        <dbReference type="EMBL" id="SHG51036.1"/>
    </source>
</evidence>
<evidence type="ECO:0000313" key="3">
    <source>
        <dbReference type="Proteomes" id="UP000184108"/>
    </source>
</evidence>
<protein>
    <recommendedName>
        <fullName evidence="1">Imm33-like domain-containing protein</fullName>
    </recommendedName>
</protein>
<gene>
    <name evidence="2" type="ORF">SAMN02787073_4341</name>
</gene>
<dbReference type="Proteomes" id="UP000184108">
    <property type="component" value="Unassembled WGS sequence"/>
</dbReference>